<dbReference type="AlphaFoldDB" id="A0A8J7K7Y7"/>
<protein>
    <submittedName>
        <fullName evidence="1">Uncharacterized protein</fullName>
    </submittedName>
</protein>
<accession>A0A8J7K7Y7</accession>
<gene>
    <name evidence="1" type="ORF">IOQ59_16340</name>
</gene>
<dbReference type="Proteomes" id="UP000640333">
    <property type="component" value="Unassembled WGS sequence"/>
</dbReference>
<dbReference type="EMBL" id="JADEYS010000018">
    <property type="protein sequence ID" value="MBE9398831.1"/>
    <property type="molecule type" value="Genomic_DNA"/>
</dbReference>
<evidence type="ECO:0000313" key="1">
    <source>
        <dbReference type="EMBL" id="MBE9398831.1"/>
    </source>
</evidence>
<evidence type="ECO:0000313" key="2">
    <source>
        <dbReference type="Proteomes" id="UP000640333"/>
    </source>
</evidence>
<comment type="caution">
    <text evidence="1">The sequence shown here is derived from an EMBL/GenBank/DDBJ whole genome shotgun (WGS) entry which is preliminary data.</text>
</comment>
<organism evidence="1 2">
    <name type="scientific">Pontibacterium sinense</name>
    <dbReference type="NCBI Taxonomy" id="2781979"/>
    <lineage>
        <taxon>Bacteria</taxon>
        <taxon>Pseudomonadati</taxon>
        <taxon>Pseudomonadota</taxon>
        <taxon>Gammaproteobacteria</taxon>
        <taxon>Oceanospirillales</taxon>
        <taxon>Oceanospirillaceae</taxon>
        <taxon>Pontibacterium</taxon>
    </lineage>
</organism>
<proteinExistence type="predicted"/>
<dbReference type="RefSeq" id="WP_193954525.1">
    <property type="nucleotide sequence ID" value="NZ_JADEYS010000018.1"/>
</dbReference>
<name>A0A8J7K7Y7_9GAMM</name>
<reference evidence="1" key="1">
    <citation type="submission" date="2020-10" db="EMBL/GenBank/DDBJ databases">
        <title>Bacterium isolated from coastal waters sediment.</title>
        <authorList>
            <person name="Chen R.-J."/>
            <person name="Lu D.-C."/>
            <person name="Zhu K.-L."/>
            <person name="Du Z.-J."/>
        </authorList>
    </citation>
    <scope>NUCLEOTIDE SEQUENCE</scope>
    <source>
        <strain evidence="1">N1Y112</strain>
    </source>
</reference>
<sequence length="89" mass="9930">MHQDLATLLEQTDQLREHMDSLRGGIQAAHDQSRRLEYDAAGINECMASIQKCVRLAGNNRMAALSARDMRKVMGELEESVERLAGFIG</sequence>
<keyword evidence="2" id="KW-1185">Reference proteome</keyword>